<dbReference type="RefSeq" id="WP_002628748.1">
    <property type="nucleotide sequence ID" value="NZ_ANAH02000074.1"/>
</dbReference>
<dbReference type="AlphaFoldDB" id="S9Q1A8"/>
<organism evidence="2 3">
    <name type="scientific">Cystobacter fuscus (strain ATCC 25194 / DSM 2262 / NBRC 100088 / M29)</name>
    <dbReference type="NCBI Taxonomy" id="1242864"/>
    <lineage>
        <taxon>Bacteria</taxon>
        <taxon>Pseudomonadati</taxon>
        <taxon>Myxococcota</taxon>
        <taxon>Myxococcia</taxon>
        <taxon>Myxococcales</taxon>
        <taxon>Cystobacterineae</taxon>
        <taxon>Archangiaceae</taxon>
        <taxon>Cystobacter</taxon>
    </lineage>
</organism>
<feature type="compositionally biased region" description="Basic and acidic residues" evidence="1">
    <location>
        <begin position="52"/>
        <end position="62"/>
    </location>
</feature>
<proteinExistence type="predicted"/>
<comment type="caution">
    <text evidence="2">The sequence shown here is derived from an EMBL/GenBank/DDBJ whole genome shotgun (WGS) entry which is preliminary data.</text>
</comment>
<evidence type="ECO:0000313" key="3">
    <source>
        <dbReference type="Proteomes" id="UP000011682"/>
    </source>
</evidence>
<dbReference type="EMBL" id="ANAH02000074">
    <property type="protein sequence ID" value="EPX55049.1"/>
    <property type="molecule type" value="Genomic_DNA"/>
</dbReference>
<accession>S9Q1A8</accession>
<keyword evidence="3" id="KW-1185">Reference proteome</keyword>
<dbReference type="Proteomes" id="UP000011682">
    <property type="component" value="Unassembled WGS sequence"/>
</dbReference>
<evidence type="ECO:0000256" key="1">
    <source>
        <dbReference type="SAM" id="MobiDB-lite"/>
    </source>
</evidence>
<reference evidence="2" key="1">
    <citation type="submission" date="2013-05" db="EMBL/GenBank/DDBJ databases">
        <title>Genome assembly of Cystobacter fuscus DSM 2262.</title>
        <authorList>
            <person name="Sharma G."/>
            <person name="Khatri I."/>
            <person name="Kaur C."/>
            <person name="Mayilraj S."/>
            <person name="Subramanian S."/>
        </authorList>
    </citation>
    <scope>NUCLEOTIDE SEQUENCE [LARGE SCALE GENOMIC DNA]</scope>
    <source>
        <strain evidence="2">DSM 2262</strain>
    </source>
</reference>
<protein>
    <submittedName>
        <fullName evidence="2">Uncharacterized protein</fullName>
    </submittedName>
</protein>
<gene>
    <name evidence="2" type="ORF">D187_009555</name>
</gene>
<feature type="compositionally biased region" description="Basic and acidic residues" evidence="1">
    <location>
        <begin position="11"/>
        <end position="20"/>
    </location>
</feature>
<evidence type="ECO:0000313" key="2">
    <source>
        <dbReference type="EMBL" id="EPX55049.1"/>
    </source>
</evidence>
<feature type="compositionally biased region" description="Acidic residues" evidence="1">
    <location>
        <begin position="31"/>
        <end position="40"/>
    </location>
</feature>
<sequence>MAPSPGPGAARTRERFREFLPPELIDVAPPGEDEDGEDEATRERPRHLRLVRSTERVSEPVS</sequence>
<name>S9Q1A8_CYSF2</name>
<feature type="region of interest" description="Disordered" evidence="1">
    <location>
        <begin position="1"/>
        <end position="62"/>
    </location>
</feature>